<dbReference type="SMART" id="SM00240">
    <property type="entry name" value="FHA"/>
    <property type="match status" value="1"/>
</dbReference>
<protein>
    <recommendedName>
        <fullName evidence="7">Kinesin motor domain-containing protein</fullName>
    </recommendedName>
</protein>
<keyword evidence="2" id="KW-0067">ATP-binding</keyword>
<evidence type="ECO:0000313" key="9">
    <source>
        <dbReference type="Proteomes" id="UP001476798"/>
    </source>
</evidence>
<evidence type="ECO:0000256" key="5">
    <source>
        <dbReference type="PROSITE-ProRule" id="PRU00283"/>
    </source>
</evidence>
<dbReference type="InterPro" id="IPR001752">
    <property type="entry name" value="Kinesin_motor_dom"/>
</dbReference>
<feature type="non-terminal residue" evidence="8">
    <location>
        <position position="1"/>
    </location>
</feature>
<sequence>DNLGGNSKTAMIATVSPAADNYEETLSTLRYADRAKRIVNHAVVNEDPNARIIRELREEVEKLRVQLSQAEERQRQLESMGISLETSGIKVGEDKCFLVNLNADPALNELLVYYLKVNLFAKRCAVLFPLMVWPLSHYRTLTSFSPTETCSFFSSSHSQKQKAEHTRVGADTSQDIQLFGIGIQPEHCVLELCPEGDVTLMPIGNARTCVNGAVVDSLVHLWHGDRILWGNNHFFRVNLPKRKRRDRLKELERGSPRESFVEADVETASEASSEQDYSYEFAQMEVIMKTLGNNGMIRTM</sequence>
<dbReference type="Proteomes" id="UP001476798">
    <property type="component" value="Unassembled WGS sequence"/>
</dbReference>
<dbReference type="InterPro" id="IPR036961">
    <property type="entry name" value="Kinesin_motor_dom_sf"/>
</dbReference>
<dbReference type="SUPFAM" id="SSF49879">
    <property type="entry name" value="SMAD/FHA domain"/>
    <property type="match status" value="1"/>
</dbReference>
<dbReference type="SUPFAM" id="SSF52540">
    <property type="entry name" value="P-loop containing nucleoside triphosphate hydrolases"/>
    <property type="match status" value="1"/>
</dbReference>
<dbReference type="Gene3D" id="6.10.250.2520">
    <property type="match status" value="1"/>
</dbReference>
<organism evidence="8 9">
    <name type="scientific">Goodea atripinnis</name>
    <dbReference type="NCBI Taxonomy" id="208336"/>
    <lineage>
        <taxon>Eukaryota</taxon>
        <taxon>Metazoa</taxon>
        <taxon>Chordata</taxon>
        <taxon>Craniata</taxon>
        <taxon>Vertebrata</taxon>
        <taxon>Euteleostomi</taxon>
        <taxon>Actinopterygii</taxon>
        <taxon>Neopterygii</taxon>
        <taxon>Teleostei</taxon>
        <taxon>Neoteleostei</taxon>
        <taxon>Acanthomorphata</taxon>
        <taxon>Ovalentaria</taxon>
        <taxon>Atherinomorphae</taxon>
        <taxon>Cyprinodontiformes</taxon>
        <taxon>Goodeidae</taxon>
        <taxon>Goodea</taxon>
    </lineage>
</organism>
<comment type="similarity">
    <text evidence="5">Belongs to the TRAFAC class myosin-kinesin ATPase superfamily. Kinesin family.</text>
</comment>
<dbReference type="Pfam" id="PF00225">
    <property type="entry name" value="Kinesin"/>
    <property type="match status" value="1"/>
</dbReference>
<dbReference type="InterPro" id="IPR000253">
    <property type="entry name" value="FHA_dom"/>
</dbReference>
<dbReference type="Gene3D" id="3.40.850.10">
    <property type="entry name" value="Kinesin motor domain"/>
    <property type="match status" value="1"/>
</dbReference>
<evidence type="ECO:0000313" key="8">
    <source>
        <dbReference type="EMBL" id="MEQ2188330.1"/>
    </source>
</evidence>
<evidence type="ECO:0000256" key="4">
    <source>
        <dbReference type="ARBA" id="ARBA00023175"/>
    </source>
</evidence>
<keyword evidence="4" id="KW-0505">Motor protein</keyword>
<evidence type="ECO:0000259" key="7">
    <source>
        <dbReference type="PROSITE" id="PS50067"/>
    </source>
</evidence>
<comment type="caution">
    <text evidence="8">The sequence shown here is derived from an EMBL/GenBank/DDBJ whole genome shotgun (WGS) entry which is preliminary data.</text>
</comment>
<dbReference type="Pfam" id="PF00498">
    <property type="entry name" value="FHA"/>
    <property type="match status" value="1"/>
</dbReference>
<dbReference type="PANTHER" id="PTHR47117">
    <property type="entry name" value="STAR-RELATED LIPID TRANSFER PROTEIN 9"/>
    <property type="match status" value="1"/>
</dbReference>
<reference evidence="8 9" key="1">
    <citation type="submission" date="2021-06" db="EMBL/GenBank/DDBJ databases">
        <authorList>
            <person name="Palmer J.M."/>
        </authorList>
    </citation>
    <scope>NUCLEOTIDE SEQUENCE [LARGE SCALE GENOMIC DNA]</scope>
    <source>
        <strain evidence="8 9">GA_2019</strain>
        <tissue evidence="8">Muscle</tissue>
    </source>
</reference>
<feature type="coiled-coil region" evidence="6">
    <location>
        <begin position="53"/>
        <end position="80"/>
    </location>
</feature>
<feature type="domain" description="Kinesin motor" evidence="7">
    <location>
        <begin position="1"/>
        <end position="38"/>
    </location>
</feature>
<evidence type="ECO:0000256" key="6">
    <source>
        <dbReference type="SAM" id="Coils"/>
    </source>
</evidence>
<evidence type="ECO:0000256" key="3">
    <source>
        <dbReference type="ARBA" id="ARBA00023054"/>
    </source>
</evidence>
<gene>
    <name evidence="8" type="ORF">GOODEAATRI_013824</name>
</gene>
<name>A0ABV0PXV0_9TELE</name>
<evidence type="ECO:0000256" key="1">
    <source>
        <dbReference type="ARBA" id="ARBA00022741"/>
    </source>
</evidence>
<comment type="caution">
    <text evidence="5">Lacks conserved residue(s) required for the propagation of feature annotation.</text>
</comment>
<dbReference type="InterPro" id="IPR008984">
    <property type="entry name" value="SMAD_FHA_dom_sf"/>
</dbReference>
<keyword evidence="3 6" id="KW-0175">Coiled coil</keyword>
<keyword evidence="1" id="KW-0547">Nucleotide-binding</keyword>
<keyword evidence="9" id="KW-1185">Reference proteome</keyword>
<dbReference type="Gene3D" id="2.60.200.20">
    <property type="match status" value="1"/>
</dbReference>
<dbReference type="EMBL" id="JAHRIO010090906">
    <property type="protein sequence ID" value="MEQ2188330.1"/>
    <property type="molecule type" value="Genomic_DNA"/>
</dbReference>
<accession>A0ABV0PXV0</accession>
<dbReference type="InterPro" id="IPR027417">
    <property type="entry name" value="P-loop_NTPase"/>
</dbReference>
<proteinExistence type="inferred from homology"/>
<evidence type="ECO:0000256" key="2">
    <source>
        <dbReference type="ARBA" id="ARBA00022840"/>
    </source>
</evidence>
<dbReference type="PROSITE" id="PS50067">
    <property type="entry name" value="KINESIN_MOTOR_2"/>
    <property type="match status" value="1"/>
</dbReference>